<dbReference type="InterPro" id="IPR013126">
    <property type="entry name" value="Hsp_70_fam"/>
</dbReference>
<dbReference type="GO" id="GO:0005524">
    <property type="term" value="F:ATP binding"/>
    <property type="evidence" value="ECO:0007669"/>
    <property type="project" value="UniProtKB-KW"/>
</dbReference>
<dbReference type="GO" id="GO:0140662">
    <property type="term" value="F:ATP-dependent protein folding chaperone"/>
    <property type="evidence" value="ECO:0007669"/>
    <property type="project" value="InterPro"/>
</dbReference>
<dbReference type="EMBL" id="VUKA01000001">
    <property type="protein sequence ID" value="KAA2214633.1"/>
    <property type="molecule type" value="Genomic_DNA"/>
</dbReference>
<evidence type="ECO:0000256" key="2">
    <source>
        <dbReference type="ARBA" id="ARBA00022840"/>
    </source>
</evidence>
<comment type="caution">
    <text evidence="3">The sequence shown here is derived from an EMBL/GenBank/DDBJ whole genome shotgun (WGS) entry which is preliminary data.</text>
</comment>
<dbReference type="OrthoDB" id="9807934at2"/>
<dbReference type="RefSeq" id="WP_149810588.1">
    <property type="nucleotide sequence ID" value="NZ_VUKA01000001.1"/>
</dbReference>
<dbReference type="CDD" id="cd10231">
    <property type="entry name" value="ASKHA_NBD_HSP70_YegD-like"/>
    <property type="match status" value="1"/>
</dbReference>
<keyword evidence="4" id="KW-1185">Reference proteome</keyword>
<dbReference type="SUPFAM" id="SSF53067">
    <property type="entry name" value="Actin-like ATPase domain"/>
    <property type="match status" value="2"/>
</dbReference>
<name>A0A5B2TKD3_9PROT</name>
<dbReference type="Gene3D" id="3.30.420.40">
    <property type="match status" value="3"/>
</dbReference>
<evidence type="ECO:0000313" key="4">
    <source>
        <dbReference type="Proteomes" id="UP000322110"/>
    </source>
</evidence>
<dbReference type="PANTHER" id="PTHR42749:SF1">
    <property type="entry name" value="CELL SHAPE-DETERMINING PROTEIN MREB"/>
    <property type="match status" value="1"/>
</dbReference>
<dbReference type="Proteomes" id="UP000322110">
    <property type="component" value="Unassembled WGS sequence"/>
</dbReference>
<accession>A0A5B2TKD3</accession>
<keyword evidence="2" id="KW-0067">ATP-binding</keyword>
<gene>
    <name evidence="3" type="ORF">F0Q34_02730</name>
</gene>
<dbReference type="PRINTS" id="PR00301">
    <property type="entry name" value="HEATSHOCK70"/>
</dbReference>
<reference evidence="3 4" key="1">
    <citation type="journal article" date="2015" name="Int. J. Syst. Evol. Microbiol.">
        <title>Roseomonas oryzae sp. nov., isolated from paddy rhizosphere soil.</title>
        <authorList>
            <person name="Ramaprasad E.V."/>
            <person name="Sasikala Ch."/>
            <person name="Ramana Ch.V."/>
        </authorList>
    </citation>
    <scope>NUCLEOTIDE SEQUENCE [LARGE SCALE GENOMIC DNA]</scope>
    <source>
        <strain evidence="3 4">KCTC 42542</strain>
    </source>
</reference>
<organism evidence="3 4">
    <name type="scientific">Teichococcus oryzae</name>
    <dbReference type="NCBI Taxonomy" id="1608942"/>
    <lineage>
        <taxon>Bacteria</taxon>
        <taxon>Pseudomonadati</taxon>
        <taxon>Pseudomonadota</taxon>
        <taxon>Alphaproteobacteria</taxon>
        <taxon>Acetobacterales</taxon>
        <taxon>Roseomonadaceae</taxon>
        <taxon>Roseomonas</taxon>
    </lineage>
</organism>
<evidence type="ECO:0000313" key="3">
    <source>
        <dbReference type="EMBL" id="KAA2214633.1"/>
    </source>
</evidence>
<dbReference type="AlphaFoldDB" id="A0A5B2TKD3"/>
<dbReference type="Gene3D" id="3.90.640.10">
    <property type="entry name" value="Actin, Chain A, domain 4"/>
    <property type="match status" value="2"/>
</dbReference>
<keyword evidence="1" id="KW-0547">Nucleotide-binding</keyword>
<evidence type="ECO:0000256" key="1">
    <source>
        <dbReference type="ARBA" id="ARBA00022741"/>
    </source>
</evidence>
<dbReference type="PANTHER" id="PTHR42749">
    <property type="entry name" value="CELL SHAPE-DETERMINING PROTEIN MREB"/>
    <property type="match status" value="1"/>
</dbReference>
<proteinExistence type="predicted"/>
<protein>
    <submittedName>
        <fullName evidence="3">Hsp70 family protein</fullName>
    </submittedName>
</protein>
<dbReference type="InterPro" id="IPR043129">
    <property type="entry name" value="ATPase_NBD"/>
</dbReference>
<dbReference type="Pfam" id="PF00012">
    <property type="entry name" value="HSP70"/>
    <property type="match status" value="1"/>
</dbReference>
<sequence>MTAIIGLDFGTTNSVISLLDEEGRSTTARFALGGEELEVFRSVLCFWADTARGNALRHEAGPAAIEAYLEDPLASRLIMSMKSHLATSSFTETRIFGRAYSLEGLIALFLRALLGAAGEPAPDALLVVGRPVRFVGETADDALAERRLRTAFAEAGRPALHLALEPQAAGTRFAATLDGPAIVLVGDFGGGTSDFSILRFDPAGNGVTALGHAGVGIAGDALDYRIIDKVVSPALGKGDTYRVMGTDLPVPPAFFSNFAHWHRLSMMRGPKTLREIGEVARLSADPSKLRHLITLIEDEAGYGLYRAVSGAKAALSGADHTRLVFEHEGFHVDAEVTRADFERWIAPELGRMAQAIDAALADAGLEAGDVDRVFLTGGTSLVPAVRRLFDKRFGAERVAGGGEFVSVAEGLALIGRQFVLQ</sequence>
<dbReference type="InterPro" id="IPR042054">
    <property type="entry name" value="YegD-like"/>
</dbReference>